<evidence type="ECO:0000313" key="1">
    <source>
        <dbReference type="EnsemblPlants" id="OB07G17430.1"/>
    </source>
</evidence>
<dbReference type="Gramene" id="OB07G17430.1">
    <property type="protein sequence ID" value="OB07G17430.1"/>
    <property type="gene ID" value="OB07G17430"/>
</dbReference>
<keyword evidence="2" id="KW-1185">Reference proteome</keyword>
<dbReference type="HOGENOM" id="CLU_1231539_0_0_1"/>
<protein>
    <submittedName>
        <fullName evidence="1">Uncharacterized protein</fullName>
    </submittedName>
</protein>
<name>J3MK11_ORYBR</name>
<evidence type="ECO:0000313" key="2">
    <source>
        <dbReference type="Proteomes" id="UP000006038"/>
    </source>
</evidence>
<dbReference type="EnsemblPlants" id="OB07G17430.1">
    <property type="protein sequence ID" value="OB07G17430.1"/>
    <property type="gene ID" value="OB07G17430"/>
</dbReference>
<dbReference type="AlphaFoldDB" id="J3MK11"/>
<proteinExistence type="predicted"/>
<dbReference type="Proteomes" id="UP000006038">
    <property type="component" value="Chromosome 7"/>
</dbReference>
<reference evidence="1" key="2">
    <citation type="submission" date="2013-04" db="UniProtKB">
        <authorList>
            <consortium name="EnsemblPlants"/>
        </authorList>
    </citation>
    <scope>IDENTIFICATION</scope>
</reference>
<reference evidence="1" key="1">
    <citation type="journal article" date="2013" name="Nat. Commun.">
        <title>Whole-genome sequencing of Oryza brachyantha reveals mechanisms underlying Oryza genome evolution.</title>
        <authorList>
            <person name="Chen J."/>
            <person name="Huang Q."/>
            <person name="Gao D."/>
            <person name="Wang J."/>
            <person name="Lang Y."/>
            <person name="Liu T."/>
            <person name="Li B."/>
            <person name="Bai Z."/>
            <person name="Luis Goicoechea J."/>
            <person name="Liang C."/>
            <person name="Chen C."/>
            <person name="Zhang W."/>
            <person name="Sun S."/>
            <person name="Liao Y."/>
            <person name="Zhang X."/>
            <person name="Yang L."/>
            <person name="Song C."/>
            <person name="Wang M."/>
            <person name="Shi J."/>
            <person name="Liu G."/>
            <person name="Liu J."/>
            <person name="Zhou H."/>
            <person name="Zhou W."/>
            <person name="Yu Q."/>
            <person name="An N."/>
            <person name="Chen Y."/>
            <person name="Cai Q."/>
            <person name="Wang B."/>
            <person name="Liu B."/>
            <person name="Min J."/>
            <person name="Huang Y."/>
            <person name="Wu H."/>
            <person name="Li Z."/>
            <person name="Zhang Y."/>
            <person name="Yin Y."/>
            <person name="Song W."/>
            <person name="Jiang J."/>
            <person name="Jackson S.A."/>
            <person name="Wing R.A."/>
            <person name="Wang J."/>
            <person name="Chen M."/>
        </authorList>
    </citation>
    <scope>NUCLEOTIDE SEQUENCE [LARGE SCALE GENOMIC DNA]</scope>
    <source>
        <strain evidence="1">cv. IRGC 101232</strain>
    </source>
</reference>
<sequence length="225" mass="25499">MAVLDATSIELRPPLGAIFFSGMQLRVTTKHALDSCKRIVKEQSGSCYCRGLQSSEFGQFFAVGLEQTDQIDCYSNVEYLIQHPKITVATALNLWKRNAMLTALLNHYTIELEPVHTSRGKHVHYNIGYKSIISRKKEMRTNREIAGNQRKKMDKGVLKGRTAQLLVSMEYRKQNLQLGSAEIGNWLWNDPFDSSCASKGLFFERSKDVASKMPTKEHLQLGNLT</sequence>
<accession>J3MK11</accession>
<organism evidence="1">
    <name type="scientific">Oryza brachyantha</name>
    <name type="common">malo sina</name>
    <dbReference type="NCBI Taxonomy" id="4533"/>
    <lineage>
        <taxon>Eukaryota</taxon>
        <taxon>Viridiplantae</taxon>
        <taxon>Streptophyta</taxon>
        <taxon>Embryophyta</taxon>
        <taxon>Tracheophyta</taxon>
        <taxon>Spermatophyta</taxon>
        <taxon>Magnoliopsida</taxon>
        <taxon>Liliopsida</taxon>
        <taxon>Poales</taxon>
        <taxon>Poaceae</taxon>
        <taxon>BOP clade</taxon>
        <taxon>Oryzoideae</taxon>
        <taxon>Oryzeae</taxon>
        <taxon>Oryzinae</taxon>
        <taxon>Oryza</taxon>
    </lineage>
</organism>